<dbReference type="InterPro" id="IPR001029">
    <property type="entry name" value="Flagellin_N"/>
</dbReference>
<dbReference type="GO" id="GO:0009288">
    <property type="term" value="C:bacterial-type flagellum"/>
    <property type="evidence" value="ECO:0007669"/>
    <property type="project" value="UniProtKB-SubCell"/>
</dbReference>
<evidence type="ECO:0000256" key="3">
    <source>
        <dbReference type="ARBA" id="ARBA00023143"/>
    </source>
</evidence>
<dbReference type="Proteomes" id="UP000265366">
    <property type="component" value="Unassembled WGS sequence"/>
</dbReference>
<evidence type="ECO:0000259" key="4">
    <source>
        <dbReference type="Pfam" id="PF00669"/>
    </source>
</evidence>
<keyword evidence="6" id="KW-1185">Reference proteome</keyword>
<name>A0A3A1P646_9SPHN</name>
<comment type="caution">
    <text evidence="5">The sequence shown here is derived from an EMBL/GenBank/DDBJ whole genome shotgun (WGS) entry which is preliminary data.</text>
</comment>
<sequence length="42" mass="4353">MNVINTNIAAIRATNASTSASAMLGTAMERLSTGKRINSAKD</sequence>
<dbReference type="GO" id="GO:0005198">
    <property type="term" value="F:structural molecule activity"/>
    <property type="evidence" value="ECO:0007669"/>
    <property type="project" value="InterPro"/>
</dbReference>
<gene>
    <name evidence="5" type="ORF">D2V17_08970</name>
</gene>
<feature type="domain" description="Flagellin N-terminal" evidence="4">
    <location>
        <begin position="4"/>
        <end position="42"/>
    </location>
</feature>
<organism evidence="5 6">
    <name type="scientific">Aurantiacibacter xanthus</name>
    <dbReference type="NCBI Taxonomy" id="1784712"/>
    <lineage>
        <taxon>Bacteria</taxon>
        <taxon>Pseudomonadati</taxon>
        <taxon>Pseudomonadota</taxon>
        <taxon>Alphaproteobacteria</taxon>
        <taxon>Sphingomonadales</taxon>
        <taxon>Erythrobacteraceae</taxon>
        <taxon>Aurantiacibacter</taxon>
    </lineage>
</organism>
<evidence type="ECO:0000256" key="2">
    <source>
        <dbReference type="ARBA" id="ARBA00005709"/>
    </source>
</evidence>
<dbReference type="SUPFAM" id="SSF64518">
    <property type="entry name" value="Phase 1 flagellin"/>
    <property type="match status" value="1"/>
</dbReference>
<keyword evidence="3" id="KW-0975">Bacterial flagellum</keyword>
<reference evidence="5 6" key="1">
    <citation type="submission" date="2018-08" db="EMBL/GenBank/DDBJ databases">
        <title>Erythrobacter zhengii sp.nov., a bacterium isolated from deep-sea sediment.</title>
        <authorList>
            <person name="Fang C."/>
            <person name="Wu Y.-H."/>
            <person name="Sun C."/>
            <person name="Wang H."/>
            <person name="Cheng H."/>
            <person name="Meng F.-X."/>
            <person name="Wang C.-S."/>
            <person name="Xu X.-W."/>
        </authorList>
    </citation>
    <scope>NUCLEOTIDE SEQUENCE [LARGE SCALE GENOMIC DNA]</scope>
    <source>
        <strain evidence="5 6">CCTCC AB 2015396</strain>
    </source>
</reference>
<proteinExistence type="inferred from homology"/>
<dbReference type="Gene3D" id="6.10.280.190">
    <property type="match status" value="1"/>
</dbReference>
<dbReference type="AlphaFoldDB" id="A0A3A1P646"/>
<comment type="subcellular location">
    <subcellularLocation>
        <location evidence="1">Bacterial flagellum</location>
    </subcellularLocation>
</comment>
<evidence type="ECO:0000256" key="1">
    <source>
        <dbReference type="ARBA" id="ARBA00004365"/>
    </source>
</evidence>
<dbReference type="EMBL" id="QXFM01000079">
    <property type="protein sequence ID" value="RIV87101.1"/>
    <property type="molecule type" value="Genomic_DNA"/>
</dbReference>
<feature type="non-terminal residue" evidence="5">
    <location>
        <position position="42"/>
    </location>
</feature>
<evidence type="ECO:0000313" key="5">
    <source>
        <dbReference type="EMBL" id="RIV87101.1"/>
    </source>
</evidence>
<keyword evidence="5" id="KW-0966">Cell projection</keyword>
<protein>
    <submittedName>
        <fullName evidence="5">Flagellin FliC</fullName>
    </submittedName>
</protein>
<accession>A0A3A1P646</accession>
<dbReference type="Pfam" id="PF00669">
    <property type="entry name" value="Flagellin_N"/>
    <property type="match status" value="1"/>
</dbReference>
<comment type="similarity">
    <text evidence="2">Belongs to the bacterial flagellin family.</text>
</comment>
<evidence type="ECO:0000313" key="6">
    <source>
        <dbReference type="Proteomes" id="UP000265366"/>
    </source>
</evidence>
<keyword evidence="5" id="KW-0969">Cilium</keyword>
<keyword evidence="5" id="KW-0282">Flagellum</keyword>